<keyword evidence="6" id="KW-1185">Reference proteome</keyword>
<keyword evidence="3" id="KW-0804">Transcription</keyword>
<dbReference type="OrthoDB" id="163333at2"/>
<dbReference type="CDD" id="cd07377">
    <property type="entry name" value="WHTH_GntR"/>
    <property type="match status" value="1"/>
</dbReference>
<dbReference type="GO" id="GO:0003700">
    <property type="term" value="F:DNA-binding transcription factor activity"/>
    <property type="evidence" value="ECO:0007669"/>
    <property type="project" value="InterPro"/>
</dbReference>
<keyword evidence="1" id="KW-0805">Transcription regulation</keyword>
<name>A0A1M6EMM0_9CLOT</name>
<dbReference type="SMART" id="SM00345">
    <property type="entry name" value="HTH_GNTR"/>
    <property type="match status" value="1"/>
</dbReference>
<dbReference type="InterPro" id="IPR000524">
    <property type="entry name" value="Tscrpt_reg_HTH_GntR"/>
</dbReference>
<accession>A0A1M6EMM0</accession>
<dbReference type="Gene3D" id="1.10.10.10">
    <property type="entry name" value="Winged helix-like DNA-binding domain superfamily/Winged helix DNA-binding domain"/>
    <property type="match status" value="1"/>
</dbReference>
<evidence type="ECO:0000256" key="2">
    <source>
        <dbReference type="ARBA" id="ARBA00023125"/>
    </source>
</evidence>
<evidence type="ECO:0000256" key="3">
    <source>
        <dbReference type="ARBA" id="ARBA00023163"/>
    </source>
</evidence>
<protein>
    <submittedName>
        <fullName evidence="5">DNA-binding transcriptional regulator YhcF, GntR family</fullName>
    </submittedName>
</protein>
<dbReference type="PROSITE" id="PS50949">
    <property type="entry name" value="HTH_GNTR"/>
    <property type="match status" value="1"/>
</dbReference>
<evidence type="ECO:0000313" key="6">
    <source>
        <dbReference type="Proteomes" id="UP000184080"/>
    </source>
</evidence>
<dbReference type="InterPro" id="IPR036390">
    <property type="entry name" value="WH_DNA-bd_sf"/>
</dbReference>
<proteinExistence type="predicted"/>
<dbReference type="STRING" id="1121298.SAMN05444401_1624"/>
<evidence type="ECO:0000313" key="5">
    <source>
        <dbReference type="EMBL" id="SHI86619.1"/>
    </source>
</evidence>
<dbReference type="AlphaFoldDB" id="A0A1M6EMM0"/>
<reference evidence="5 6" key="1">
    <citation type="submission" date="2016-11" db="EMBL/GenBank/DDBJ databases">
        <authorList>
            <person name="Jaros S."/>
            <person name="Januszkiewicz K."/>
            <person name="Wedrychowicz H."/>
        </authorList>
    </citation>
    <scope>NUCLEOTIDE SEQUENCE [LARGE SCALE GENOMIC DNA]</scope>
    <source>
        <strain evidence="5 6">DSM 21864</strain>
    </source>
</reference>
<dbReference type="SUPFAM" id="SSF46785">
    <property type="entry name" value="Winged helix' DNA-binding domain"/>
    <property type="match status" value="1"/>
</dbReference>
<dbReference type="GO" id="GO:0003677">
    <property type="term" value="F:DNA binding"/>
    <property type="evidence" value="ECO:0007669"/>
    <property type="project" value="UniProtKB-KW"/>
</dbReference>
<evidence type="ECO:0000259" key="4">
    <source>
        <dbReference type="PROSITE" id="PS50949"/>
    </source>
</evidence>
<dbReference type="Pfam" id="PF00392">
    <property type="entry name" value="GntR"/>
    <property type="match status" value="1"/>
</dbReference>
<evidence type="ECO:0000256" key="1">
    <source>
        <dbReference type="ARBA" id="ARBA00023015"/>
    </source>
</evidence>
<dbReference type="EMBL" id="FQZO01000002">
    <property type="protein sequence ID" value="SHI86619.1"/>
    <property type="molecule type" value="Genomic_DNA"/>
</dbReference>
<sequence length="123" mass="14307">MNWEFQSDRPIYTQLVEQIKLRIISGVYKPGDKLPSVRDFAQEAAVNPNTMQRALAELEKDGLVYSQRTSGRFITEDRDMIKKVKDNLALEEITAFLEKMKMLGFDKEEMVLIMKNMVKEMEA</sequence>
<feature type="domain" description="HTH gntR-type" evidence="4">
    <location>
        <begin position="9"/>
        <end position="77"/>
    </location>
</feature>
<dbReference type="Proteomes" id="UP000184080">
    <property type="component" value="Unassembled WGS sequence"/>
</dbReference>
<dbReference type="RefSeq" id="WP_073005382.1">
    <property type="nucleotide sequence ID" value="NZ_FQZO01000002.1"/>
</dbReference>
<dbReference type="PANTHER" id="PTHR38445:SF6">
    <property type="entry name" value="GNTR-FAMILY TRANSCRIPTIONAL REGULATOR"/>
    <property type="match status" value="1"/>
</dbReference>
<dbReference type="PANTHER" id="PTHR38445">
    <property type="entry name" value="HTH-TYPE TRANSCRIPTIONAL REPRESSOR YTRA"/>
    <property type="match status" value="1"/>
</dbReference>
<organism evidence="5 6">
    <name type="scientific">Clostridium amylolyticum</name>
    <dbReference type="NCBI Taxonomy" id="1121298"/>
    <lineage>
        <taxon>Bacteria</taxon>
        <taxon>Bacillati</taxon>
        <taxon>Bacillota</taxon>
        <taxon>Clostridia</taxon>
        <taxon>Eubacteriales</taxon>
        <taxon>Clostridiaceae</taxon>
        <taxon>Clostridium</taxon>
    </lineage>
</organism>
<keyword evidence="2 5" id="KW-0238">DNA-binding</keyword>
<dbReference type="InterPro" id="IPR036388">
    <property type="entry name" value="WH-like_DNA-bd_sf"/>
</dbReference>
<gene>
    <name evidence="5" type="ORF">SAMN05444401_1624</name>
</gene>